<dbReference type="GO" id="GO:0004674">
    <property type="term" value="F:protein serine/threonine kinase activity"/>
    <property type="evidence" value="ECO:0007669"/>
    <property type="project" value="UniProtKB-KW"/>
</dbReference>
<keyword evidence="8" id="KW-0430">Lectin</keyword>
<evidence type="ECO:0000313" key="26">
    <source>
        <dbReference type="EMBL" id="KAG8061710.1"/>
    </source>
</evidence>
<organism evidence="26 27">
    <name type="scientific">Zizania palustris</name>
    <name type="common">Northern wild rice</name>
    <dbReference type="NCBI Taxonomy" id="103762"/>
    <lineage>
        <taxon>Eukaryota</taxon>
        <taxon>Viridiplantae</taxon>
        <taxon>Streptophyta</taxon>
        <taxon>Embryophyta</taxon>
        <taxon>Tracheophyta</taxon>
        <taxon>Spermatophyta</taxon>
        <taxon>Magnoliopsida</taxon>
        <taxon>Liliopsida</taxon>
        <taxon>Poales</taxon>
        <taxon>Poaceae</taxon>
        <taxon>BOP clade</taxon>
        <taxon>Oryzoideae</taxon>
        <taxon>Oryzeae</taxon>
        <taxon>Zizaniinae</taxon>
        <taxon>Zizania</taxon>
    </lineage>
</organism>
<dbReference type="InterPro" id="IPR000858">
    <property type="entry name" value="S_locus_glycoprot_dom"/>
</dbReference>
<evidence type="ECO:0000256" key="22">
    <source>
        <dbReference type="SAM" id="MobiDB-lite"/>
    </source>
</evidence>
<dbReference type="FunFam" id="2.90.10.10:FF:000025">
    <property type="entry name" value="G-type lectin S-receptor-like serine/threonine-protein kinase"/>
    <property type="match status" value="1"/>
</dbReference>
<dbReference type="CDD" id="cd14066">
    <property type="entry name" value="STKc_IRAK"/>
    <property type="match status" value="1"/>
</dbReference>
<keyword evidence="16" id="KW-0675">Receptor</keyword>
<evidence type="ECO:0000256" key="11">
    <source>
        <dbReference type="ARBA" id="ARBA00022777"/>
    </source>
</evidence>
<feature type="region of interest" description="Disordered" evidence="22">
    <location>
        <begin position="772"/>
        <end position="853"/>
    </location>
</feature>
<evidence type="ECO:0000256" key="23">
    <source>
        <dbReference type="SAM" id="SignalP"/>
    </source>
</evidence>
<reference evidence="26" key="1">
    <citation type="journal article" date="2021" name="bioRxiv">
        <title>Whole Genome Assembly and Annotation of Northern Wild Rice, Zizania palustris L., Supports a Whole Genome Duplication in the Zizania Genus.</title>
        <authorList>
            <person name="Haas M."/>
            <person name="Kono T."/>
            <person name="Macchietto M."/>
            <person name="Millas R."/>
            <person name="McGilp L."/>
            <person name="Shao M."/>
            <person name="Duquette J."/>
            <person name="Hirsch C.N."/>
            <person name="Kimball J."/>
        </authorList>
    </citation>
    <scope>NUCLEOTIDE SEQUENCE</scope>
    <source>
        <tissue evidence="26">Fresh leaf tissue</tissue>
    </source>
</reference>
<dbReference type="AlphaFoldDB" id="A0A8J5VDB0"/>
<evidence type="ECO:0000256" key="5">
    <source>
        <dbReference type="ARBA" id="ARBA00022679"/>
    </source>
</evidence>
<reference evidence="26" key="2">
    <citation type="submission" date="2021-02" db="EMBL/GenBank/DDBJ databases">
        <authorList>
            <person name="Kimball J.A."/>
            <person name="Haas M.W."/>
            <person name="Macchietto M."/>
            <person name="Kono T."/>
            <person name="Duquette J."/>
            <person name="Shao M."/>
        </authorList>
    </citation>
    <scope>NUCLEOTIDE SEQUENCE</scope>
    <source>
        <tissue evidence="26">Fresh leaf tissue</tissue>
    </source>
</reference>
<dbReference type="PANTHER" id="PTHR47974">
    <property type="entry name" value="OS07G0415500 PROTEIN"/>
    <property type="match status" value="1"/>
</dbReference>
<dbReference type="SMART" id="SM00220">
    <property type="entry name" value="S_TKc"/>
    <property type="match status" value="1"/>
</dbReference>
<evidence type="ECO:0000256" key="3">
    <source>
        <dbReference type="ARBA" id="ARBA00022527"/>
    </source>
</evidence>
<keyword evidence="3 20" id="KW-0723">Serine/threonine-protein kinase</keyword>
<keyword evidence="6" id="KW-0812">Transmembrane</keyword>
<comment type="catalytic activity">
    <reaction evidence="19 20">
        <text>L-seryl-[protein] + ATP = O-phospho-L-seryl-[protein] + ADP + H(+)</text>
        <dbReference type="Rhea" id="RHEA:17989"/>
        <dbReference type="Rhea" id="RHEA-COMP:9863"/>
        <dbReference type="Rhea" id="RHEA-COMP:11604"/>
        <dbReference type="ChEBI" id="CHEBI:15378"/>
        <dbReference type="ChEBI" id="CHEBI:29999"/>
        <dbReference type="ChEBI" id="CHEBI:30616"/>
        <dbReference type="ChEBI" id="CHEBI:83421"/>
        <dbReference type="ChEBI" id="CHEBI:456216"/>
        <dbReference type="EC" id="2.7.11.1"/>
    </reaction>
</comment>
<dbReference type="InterPro" id="IPR008271">
    <property type="entry name" value="Ser/Thr_kinase_AS"/>
</dbReference>
<evidence type="ECO:0000256" key="16">
    <source>
        <dbReference type="ARBA" id="ARBA00023170"/>
    </source>
</evidence>
<evidence type="ECO:0000256" key="7">
    <source>
        <dbReference type="ARBA" id="ARBA00022729"/>
    </source>
</evidence>
<dbReference type="PROSITE" id="PS50011">
    <property type="entry name" value="PROTEIN_KINASE_DOM"/>
    <property type="match status" value="1"/>
</dbReference>
<dbReference type="PROSITE" id="PS00107">
    <property type="entry name" value="PROTEIN_KINASE_ATP"/>
    <property type="match status" value="1"/>
</dbReference>
<keyword evidence="12 20" id="KW-0067">ATP-binding</keyword>
<evidence type="ECO:0000256" key="15">
    <source>
        <dbReference type="ARBA" id="ARBA00023157"/>
    </source>
</evidence>
<comment type="subcellular location">
    <subcellularLocation>
        <location evidence="1">Cell membrane</location>
        <topology evidence="1">Single-pass type I membrane protein</topology>
    </subcellularLocation>
</comment>
<keyword evidence="7 23" id="KW-0732">Signal</keyword>
<dbReference type="CDD" id="cd00053">
    <property type="entry name" value="EGF"/>
    <property type="match status" value="1"/>
</dbReference>
<keyword evidence="15" id="KW-1015">Disulfide bond</keyword>
<feature type="signal peptide" evidence="23">
    <location>
        <begin position="1"/>
        <end position="26"/>
    </location>
</feature>
<dbReference type="Pfam" id="PF08276">
    <property type="entry name" value="PAN_2"/>
    <property type="match status" value="1"/>
</dbReference>
<feature type="domain" description="Protein kinase" evidence="24">
    <location>
        <begin position="495"/>
        <end position="771"/>
    </location>
</feature>
<dbReference type="GO" id="GO:0005524">
    <property type="term" value="F:ATP binding"/>
    <property type="evidence" value="ECO:0007669"/>
    <property type="project" value="UniProtKB-UniRule"/>
</dbReference>
<dbReference type="SMART" id="SM00108">
    <property type="entry name" value="B_lectin"/>
    <property type="match status" value="1"/>
</dbReference>
<evidence type="ECO:0000256" key="17">
    <source>
        <dbReference type="ARBA" id="ARBA00023180"/>
    </source>
</evidence>
<feature type="compositionally biased region" description="Low complexity" evidence="22">
    <location>
        <begin position="781"/>
        <end position="814"/>
    </location>
</feature>
<keyword evidence="4" id="KW-0245">EGF-like domain</keyword>
<comment type="catalytic activity">
    <reaction evidence="18 20">
        <text>L-threonyl-[protein] + ATP = O-phospho-L-threonyl-[protein] + ADP + H(+)</text>
        <dbReference type="Rhea" id="RHEA:46608"/>
        <dbReference type="Rhea" id="RHEA-COMP:11060"/>
        <dbReference type="Rhea" id="RHEA-COMP:11605"/>
        <dbReference type="ChEBI" id="CHEBI:15378"/>
        <dbReference type="ChEBI" id="CHEBI:30013"/>
        <dbReference type="ChEBI" id="CHEBI:30616"/>
        <dbReference type="ChEBI" id="CHEBI:61977"/>
        <dbReference type="ChEBI" id="CHEBI:456216"/>
        <dbReference type="EC" id="2.7.11.1"/>
    </reaction>
</comment>
<dbReference type="FunFam" id="1.10.510.10:FF:000384">
    <property type="entry name" value="G-type lectin S-receptor-like serine/threonine-protein kinase"/>
    <property type="match status" value="1"/>
</dbReference>
<evidence type="ECO:0000256" key="20">
    <source>
        <dbReference type="PIRNR" id="PIRNR000641"/>
    </source>
</evidence>
<proteinExistence type="inferred from homology"/>
<evidence type="ECO:0000259" key="25">
    <source>
        <dbReference type="PROSITE" id="PS50927"/>
    </source>
</evidence>
<sequence length="853" mass="91275">MPPLRRKPGDLALLCCFLLLPFLSQGADMPLGSSLSPTNSASWSSPNNTFSLSFTPSPTTPSLSVAAISYAGGVAVWSAGGGAAVVDSAGSLRLSSSGDLQLVNGSGAVLWSSNTGGQGITAAALQESGNLVLKNSTATLWQSFDHPTDTVVMAQNFTSSMNLTSRSYLFSLDKNTGNLTLKWTGGATVTYFNRGYNTTFTANKTLSSPTLAMQTNGIVSLTDGSLTSPVVVAYSSNYGESGDMLRFVRLDTDGNFRAYSVARGSNTATEQWSAVADQCQVFGYCGNMGVCGYNGTSPVCRCPSENFQLSNPSDPRGGCKRKIELQNCPGNSTMLQLDNTQFLTYPPEITTEQFFVGITACRLNCLSGSSCVASTALSDGSGLCFLKVSNFVSAYQSAALPSTSFVKVCFPGLPNPPIGVAGASSGRGSGVRGWIVAVVVVGAVSGLVLCEWALWWLMCRNSPKYGAASAQYALLEYASGAPVQFSYRELQRSTKGFKEKLGAGGFGAVYRGVLANRTVAAVKQLEGIEQGEKQFRMEVATISSTHHLNLVRLIGFCSEGRHRLLVYEFMKNGSLDAFLFADAPGGKMPWPTRFAVAVGTARGITYLHEECRDCIVHCDIKPENILLDEHYNAKVSDFGLAKLVNPKDHRHRTLTSVRGTRGYLAPEWLANLPITAKSDVYSYGMVLLELVSGHRNFDVSEETGRKKFSVWAYEEYEKGNIAAIIDKKLPGEDIDMAQLERALQVSFWCIQEQPAQRPSMGKVVQMLEGIMDLERPPPPKSSDSFLSATSATTATGSGSGSTSMVSTFASSAPVAPTPSPNVEQQMAVGRSASARNRDRPSHSLLPSETYMTM</sequence>
<evidence type="ECO:0000256" key="6">
    <source>
        <dbReference type="ARBA" id="ARBA00022692"/>
    </source>
</evidence>
<dbReference type="GO" id="GO:0030246">
    <property type="term" value="F:carbohydrate binding"/>
    <property type="evidence" value="ECO:0007669"/>
    <property type="project" value="UniProtKB-KW"/>
</dbReference>
<dbReference type="Proteomes" id="UP000729402">
    <property type="component" value="Unassembled WGS sequence"/>
</dbReference>
<dbReference type="InterPro" id="IPR001480">
    <property type="entry name" value="Bulb-type_lectin_dom"/>
</dbReference>
<dbReference type="PROSITE" id="PS50927">
    <property type="entry name" value="BULB_LECTIN"/>
    <property type="match status" value="1"/>
</dbReference>
<protein>
    <recommendedName>
        <fullName evidence="20">Receptor-like serine/threonine-protein kinase</fullName>
        <ecNumber evidence="20">2.7.11.1</ecNumber>
    </recommendedName>
</protein>
<comment type="caution">
    <text evidence="26">The sequence shown here is derived from an EMBL/GenBank/DDBJ whole genome shotgun (WGS) entry which is preliminary data.</text>
</comment>
<dbReference type="PROSITE" id="PS00108">
    <property type="entry name" value="PROTEIN_KINASE_ST"/>
    <property type="match status" value="1"/>
</dbReference>
<evidence type="ECO:0000256" key="14">
    <source>
        <dbReference type="ARBA" id="ARBA00023136"/>
    </source>
</evidence>
<evidence type="ECO:0000256" key="8">
    <source>
        <dbReference type="ARBA" id="ARBA00022734"/>
    </source>
</evidence>
<evidence type="ECO:0000256" key="12">
    <source>
        <dbReference type="ARBA" id="ARBA00022840"/>
    </source>
</evidence>
<dbReference type="PIRSF" id="PIRSF000641">
    <property type="entry name" value="SRK"/>
    <property type="match status" value="1"/>
</dbReference>
<evidence type="ECO:0000256" key="2">
    <source>
        <dbReference type="ARBA" id="ARBA00022475"/>
    </source>
</evidence>
<evidence type="ECO:0000256" key="13">
    <source>
        <dbReference type="ARBA" id="ARBA00022989"/>
    </source>
</evidence>
<evidence type="ECO:0000256" key="18">
    <source>
        <dbReference type="ARBA" id="ARBA00047899"/>
    </source>
</evidence>
<keyword evidence="9" id="KW-0677">Repeat</keyword>
<keyword evidence="2" id="KW-1003">Cell membrane</keyword>
<evidence type="ECO:0000256" key="21">
    <source>
        <dbReference type="PROSITE-ProRule" id="PRU10141"/>
    </source>
</evidence>
<feature type="domain" description="Bulb-type lectin" evidence="25">
    <location>
        <begin position="28"/>
        <end position="146"/>
    </location>
</feature>
<evidence type="ECO:0000256" key="1">
    <source>
        <dbReference type="ARBA" id="ARBA00004251"/>
    </source>
</evidence>
<evidence type="ECO:0000313" key="27">
    <source>
        <dbReference type="Proteomes" id="UP000729402"/>
    </source>
</evidence>
<feature type="binding site" evidence="21">
    <location>
        <position position="523"/>
    </location>
    <ligand>
        <name>ATP</name>
        <dbReference type="ChEBI" id="CHEBI:30616"/>
    </ligand>
</feature>
<dbReference type="InterPro" id="IPR017441">
    <property type="entry name" value="Protein_kinase_ATP_BS"/>
</dbReference>
<keyword evidence="17" id="KW-0325">Glycoprotein</keyword>
<dbReference type="InterPro" id="IPR000719">
    <property type="entry name" value="Prot_kinase_dom"/>
</dbReference>
<comment type="similarity">
    <text evidence="20">Belongs to the protein kinase superfamily. Ser/Thr protein kinase family.</text>
</comment>
<keyword evidence="13" id="KW-1133">Transmembrane helix</keyword>
<feature type="chain" id="PRO_5035245265" description="Receptor-like serine/threonine-protein kinase" evidence="23">
    <location>
        <begin position="27"/>
        <end position="853"/>
    </location>
</feature>
<dbReference type="OrthoDB" id="1918782at2759"/>
<dbReference type="EC" id="2.7.11.1" evidence="20"/>
<name>A0A8J5VDB0_ZIZPA</name>
<dbReference type="FunFam" id="3.30.200.20:FF:000059">
    <property type="entry name" value="S-receptor-like serine/threonine-protein kinase"/>
    <property type="match status" value="1"/>
</dbReference>
<evidence type="ECO:0000256" key="19">
    <source>
        <dbReference type="ARBA" id="ARBA00048679"/>
    </source>
</evidence>
<dbReference type="PANTHER" id="PTHR47974:SF9">
    <property type="entry name" value="RECEPTOR-LIKE SERINE_THREONINE-PROTEIN KINASE"/>
    <property type="match status" value="1"/>
</dbReference>
<dbReference type="EMBL" id="JAAALK010000286">
    <property type="protein sequence ID" value="KAG8061710.1"/>
    <property type="molecule type" value="Genomic_DNA"/>
</dbReference>
<dbReference type="Pfam" id="PF01453">
    <property type="entry name" value="B_lectin"/>
    <property type="match status" value="1"/>
</dbReference>
<evidence type="ECO:0000256" key="9">
    <source>
        <dbReference type="ARBA" id="ARBA00022737"/>
    </source>
</evidence>
<gene>
    <name evidence="26" type="ORF">GUJ93_ZPchr0003g17049</name>
</gene>
<dbReference type="FunFam" id="2.90.10.10:FF:000016">
    <property type="entry name" value="G-type lectin S-receptor-like serine/threonine-protein kinase"/>
    <property type="match status" value="1"/>
</dbReference>
<dbReference type="GO" id="GO:0048544">
    <property type="term" value="P:recognition of pollen"/>
    <property type="evidence" value="ECO:0007669"/>
    <property type="project" value="InterPro"/>
</dbReference>
<keyword evidence="11 20" id="KW-0418">Kinase</keyword>
<dbReference type="InterPro" id="IPR003609">
    <property type="entry name" value="Pan_app"/>
</dbReference>
<evidence type="ECO:0000256" key="10">
    <source>
        <dbReference type="ARBA" id="ARBA00022741"/>
    </source>
</evidence>
<dbReference type="GO" id="GO:0005886">
    <property type="term" value="C:plasma membrane"/>
    <property type="evidence" value="ECO:0007669"/>
    <property type="project" value="UniProtKB-SubCell"/>
</dbReference>
<dbReference type="Pfam" id="PF00954">
    <property type="entry name" value="S_locus_glycop"/>
    <property type="match status" value="1"/>
</dbReference>
<feature type="compositionally biased region" description="Polar residues" evidence="22">
    <location>
        <begin position="844"/>
        <end position="853"/>
    </location>
</feature>
<keyword evidence="10 20" id="KW-0547">Nucleotide-binding</keyword>
<dbReference type="Pfam" id="PF00069">
    <property type="entry name" value="Pkinase"/>
    <property type="match status" value="1"/>
</dbReference>
<keyword evidence="27" id="KW-1185">Reference proteome</keyword>
<keyword evidence="5 20" id="KW-0808">Transferase</keyword>
<keyword evidence="14" id="KW-0472">Membrane</keyword>
<evidence type="ECO:0000256" key="4">
    <source>
        <dbReference type="ARBA" id="ARBA00022536"/>
    </source>
</evidence>
<accession>A0A8J5VDB0</accession>
<dbReference type="InterPro" id="IPR024171">
    <property type="entry name" value="SRK-like_kinase"/>
</dbReference>
<evidence type="ECO:0000259" key="24">
    <source>
        <dbReference type="PROSITE" id="PS50011"/>
    </source>
</evidence>